<gene>
    <name evidence="9" type="ORF">FSB75_08470</name>
</gene>
<dbReference type="SMART" id="SM00220">
    <property type="entry name" value="S_TKc"/>
    <property type="match status" value="1"/>
</dbReference>
<accession>A0A5B8UH09</accession>
<dbReference type="Proteomes" id="UP000321204">
    <property type="component" value="Chromosome"/>
</dbReference>
<keyword evidence="2" id="KW-0547">Nucleotide-binding</keyword>
<keyword evidence="7" id="KW-0472">Membrane</keyword>
<dbReference type="KEGG" id="fgg:FSB75_08470"/>
<keyword evidence="7" id="KW-1133">Transmembrane helix</keyword>
<dbReference type="RefSeq" id="WP_146785584.1">
    <property type="nucleotide sequence ID" value="NZ_BAABIO010000001.1"/>
</dbReference>
<evidence type="ECO:0000313" key="9">
    <source>
        <dbReference type="EMBL" id="QEC55927.1"/>
    </source>
</evidence>
<keyword evidence="10" id="KW-1185">Reference proteome</keyword>
<evidence type="ECO:0000256" key="7">
    <source>
        <dbReference type="SAM" id="Phobius"/>
    </source>
</evidence>
<dbReference type="GO" id="GO:0004674">
    <property type="term" value="F:protein serine/threonine kinase activity"/>
    <property type="evidence" value="ECO:0007669"/>
    <property type="project" value="UniProtKB-KW"/>
</dbReference>
<reference evidence="9 10" key="1">
    <citation type="journal article" date="2015" name="Int. J. Syst. Evol. Microbiol.">
        <title>Flavisolibacter ginsenosidimutans sp. nov., with ginsenoside-converting activity isolated from soil used for cultivating ginseng.</title>
        <authorList>
            <person name="Zhao Y."/>
            <person name="Liu Q."/>
            <person name="Kang M.S."/>
            <person name="Jin F."/>
            <person name="Yu H."/>
            <person name="Im W.T."/>
        </authorList>
    </citation>
    <scope>NUCLEOTIDE SEQUENCE [LARGE SCALE GENOMIC DNA]</scope>
    <source>
        <strain evidence="9 10">Gsoil 636</strain>
    </source>
</reference>
<keyword evidence="9" id="KW-0723">Serine/threonine-protein kinase</keyword>
<keyword evidence="5" id="KW-0175">Coiled coil</keyword>
<dbReference type="EMBL" id="CP042433">
    <property type="protein sequence ID" value="QEC55927.1"/>
    <property type="molecule type" value="Genomic_DNA"/>
</dbReference>
<feature type="region of interest" description="Disordered" evidence="6">
    <location>
        <begin position="413"/>
        <end position="510"/>
    </location>
</feature>
<evidence type="ECO:0000256" key="3">
    <source>
        <dbReference type="ARBA" id="ARBA00022777"/>
    </source>
</evidence>
<dbReference type="PROSITE" id="PS50011">
    <property type="entry name" value="PROTEIN_KINASE_DOM"/>
    <property type="match status" value="1"/>
</dbReference>
<dbReference type="PANTHER" id="PTHR43289">
    <property type="entry name" value="MITOGEN-ACTIVATED PROTEIN KINASE KINASE KINASE 20-RELATED"/>
    <property type="match status" value="1"/>
</dbReference>
<evidence type="ECO:0000256" key="1">
    <source>
        <dbReference type="ARBA" id="ARBA00022679"/>
    </source>
</evidence>
<evidence type="ECO:0000256" key="5">
    <source>
        <dbReference type="SAM" id="Coils"/>
    </source>
</evidence>
<sequence>MSKVFTITEGLENMGAVKTGGQGSVYKGKRTGEIITAVKLLPTPIVSQSEDDPHYRDFANEVKKLQRVNEEPNPHVVKILSYGVSETGCFPFIEMEFVDGPDLCDLLKESSVFSVKQTIQVAEQLAYALAHCHKQGVKHGDVKTNNVKFNQYTGNYVLIDFGLAILSDEERRTSLRYAGAIEFMAPEQNEGHLYFETDVYSYGIVLYELLAGRVPFPLNGNSETARNKVMVAHMEAPPPELLSLRHDNLPQDWDEEKRAAEMNVPAWLLSIVDKCLQKNPEDRFKNGEELYEAIVQHSTQFGTNEGSSLAALAYLDELKTLQKQLKQKEETIEALEANLYKQTQELDVLRSNGRETFPLKPAKRGVSKGAFVSLMVATTILTLLTIYSLFFQHRTAAAVSTTAADSTYVDSSVNVSAAKESRPHLPKASAEKPARKEITPEELLSKEAAIEKEKQKENSVVTGSDNANPAVRKAADTVRKKTLPADEKQDAPVEKKEEVKKEKDTTGSGN</sequence>
<dbReference type="SUPFAM" id="SSF56112">
    <property type="entry name" value="Protein kinase-like (PK-like)"/>
    <property type="match status" value="1"/>
</dbReference>
<feature type="compositionally biased region" description="Basic and acidic residues" evidence="6">
    <location>
        <begin position="473"/>
        <end position="510"/>
    </location>
</feature>
<dbReference type="InterPro" id="IPR000719">
    <property type="entry name" value="Prot_kinase_dom"/>
</dbReference>
<keyword evidence="4" id="KW-0067">ATP-binding</keyword>
<dbReference type="Pfam" id="PF00069">
    <property type="entry name" value="Pkinase"/>
    <property type="match status" value="1"/>
</dbReference>
<dbReference type="OrthoDB" id="9813021at2"/>
<dbReference type="AlphaFoldDB" id="A0A5B8UH09"/>
<dbReference type="PANTHER" id="PTHR43289:SF6">
    <property type="entry name" value="SERINE_THREONINE-PROTEIN KINASE NEKL-3"/>
    <property type="match status" value="1"/>
</dbReference>
<keyword evidence="7" id="KW-0812">Transmembrane</keyword>
<evidence type="ECO:0000313" key="10">
    <source>
        <dbReference type="Proteomes" id="UP000321204"/>
    </source>
</evidence>
<name>A0A5B8UH09_9BACT</name>
<keyword evidence="3 9" id="KW-0418">Kinase</keyword>
<feature type="compositionally biased region" description="Polar residues" evidence="6">
    <location>
        <begin position="458"/>
        <end position="467"/>
    </location>
</feature>
<feature type="coiled-coil region" evidence="5">
    <location>
        <begin position="311"/>
        <end position="352"/>
    </location>
</feature>
<dbReference type="CDD" id="cd14014">
    <property type="entry name" value="STKc_PknB_like"/>
    <property type="match status" value="1"/>
</dbReference>
<organism evidence="9 10">
    <name type="scientific">Flavisolibacter ginsenosidimutans</name>
    <dbReference type="NCBI Taxonomy" id="661481"/>
    <lineage>
        <taxon>Bacteria</taxon>
        <taxon>Pseudomonadati</taxon>
        <taxon>Bacteroidota</taxon>
        <taxon>Chitinophagia</taxon>
        <taxon>Chitinophagales</taxon>
        <taxon>Chitinophagaceae</taxon>
        <taxon>Flavisolibacter</taxon>
    </lineage>
</organism>
<protein>
    <submittedName>
        <fullName evidence="9">Serine/threonine protein kinase</fullName>
    </submittedName>
</protein>
<dbReference type="InterPro" id="IPR011009">
    <property type="entry name" value="Kinase-like_dom_sf"/>
</dbReference>
<evidence type="ECO:0000259" key="8">
    <source>
        <dbReference type="PROSITE" id="PS50011"/>
    </source>
</evidence>
<feature type="compositionally biased region" description="Basic and acidic residues" evidence="6">
    <location>
        <begin position="419"/>
        <end position="457"/>
    </location>
</feature>
<keyword evidence="1" id="KW-0808">Transferase</keyword>
<dbReference type="Gene3D" id="1.10.510.10">
    <property type="entry name" value="Transferase(Phosphotransferase) domain 1"/>
    <property type="match status" value="1"/>
</dbReference>
<evidence type="ECO:0000256" key="4">
    <source>
        <dbReference type="ARBA" id="ARBA00022840"/>
    </source>
</evidence>
<dbReference type="GO" id="GO:0005524">
    <property type="term" value="F:ATP binding"/>
    <property type="evidence" value="ECO:0007669"/>
    <property type="project" value="UniProtKB-KW"/>
</dbReference>
<evidence type="ECO:0000256" key="6">
    <source>
        <dbReference type="SAM" id="MobiDB-lite"/>
    </source>
</evidence>
<proteinExistence type="predicted"/>
<feature type="transmembrane region" description="Helical" evidence="7">
    <location>
        <begin position="370"/>
        <end position="390"/>
    </location>
</feature>
<evidence type="ECO:0000256" key="2">
    <source>
        <dbReference type="ARBA" id="ARBA00022741"/>
    </source>
</evidence>
<feature type="domain" description="Protein kinase" evidence="8">
    <location>
        <begin position="11"/>
        <end position="295"/>
    </location>
</feature>